<feature type="signal peptide" evidence="2">
    <location>
        <begin position="1"/>
        <end position="21"/>
    </location>
</feature>
<dbReference type="Gene3D" id="3.30.1330.40">
    <property type="entry name" value="RutC-like"/>
    <property type="match status" value="1"/>
</dbReference>
<dbReference type="InterPro" id="IPR006175">
    <property type="entry name" value="YjgF/YER057c/UK114"/>
</dbReference>
<dbReference type="PANTHER" id="PTHR11803">
    <property type="entry name" value="2-IMINOBUTANOATE/2-IMINOPROPANOATE DEAMINASE RIDA"/>
    <property type="match status" value="1"/>
</dbReference>
<dbReference type="PANTHER" id="PTHR11803:SF39">
    <property type="entry name" value="2-IMINOBUTANOATE_2-IMINOPROPANOATE DEAMINASE"/>
    <property type="match status" value="1"/>
</dbReference>
<sequence>MTLKRLTIILSLLACTGIASAADAEFYNQGNPPGRPFSLAVRAGDVVYLSGQLGTDDKGLVPGGFEAQSRKAMENVAAILKGMDLGMDNVIKCTIMIADMKKWADFNKVYVSYFKPDRLPARSALGANGLALGGEVEVECMAYAPLKK</sequence>
<dbReference type="RefSeq" id="WP_084560016.1">
    <property type="nucleotide sequence ID" value="NZ_FRCX01000002.1"/>
</dbReference>
<dbReference type="CDD" id="cd00448">
    <property type="entry name" value="YjgF_YER057c_UK114_family"/>
    <property type="match status" value="1"/>
</dbReference>
<dbReference type="EMBL" id="FRCX01000002">
    <property type="protein sequence ID" value="SHM75447.1"/>
    <property type="molecule type" value="Genomic_DNA"/>
</dbReference>
<organism evidence="3 4">
    <name type="scientific">Duganella sacchari</name>
    <dbReference type="NCBI Taxonomy" id="551987"/>
    <lineage>
        <taxon>Bacteria</taxon>
        <taxon>Pseudomonadati</taxon>
        <taxon>Pseudomonadota</taxon>
        <taxon>Betaproteobacteria</taxon>
        <taxon>Burkholderiales</taxon>
        <taxon>Oxalobacteraceae</taxon>
        <taxon>Telluria group</taxon>
        <taxon>Duganella</taxon>
    </lineage>
</organism>
<evidence type="ECO:0000256" key="1">
    <source>
        <dbReference type="ARBA" id="ARBA00010552"/>
    </source>
</evidence>
<evidence type="ECO:0000313" key="4">
    <source>
        <dbReference type="Proteomes" id="UP000184339"/>
    </source>
</evidence>
<feature type="chain" id="PRO_5012025778" evidence="2">
    <location>
        <begin position="22"/>
        <end position="148"/>
    </location>
</feature>
<comment type="similarity">
    <text evidence="1">Belongs to the RutC family.</text>
</comment>
<reference evidence="4" key="1">
    <citation type="submission" date="2016-11" db="EMBL/GenBank/DDBJ databases">
        <authorList>
            <person name="Varghese N."/>
            <person name="Submissions S."/>
        </authorList>
    </citation>
    <scope>NUCLEOTIDE SEQUENCE [LARGE SCALE GENOMIC DNA]</scope>
    <source>
        <strain evidence="4">Sac-22</strain>
    </source>
</reference>
<dbReference type="GO" id="GO:0019239">
    <property type="term" value="F:deaminase activity"/>
    <property type="evidence" value="ECO:0007669"/>
    <property type="project" value="TreeGrafter"/>
</dbReference>
<accession>A0A1M7LC49</accession>
<proteinExistence type="inferred from homology"/>
<dbReference type="AlphaFoldDB" id="A0A1M7LC49"/>
<dbReference type="OrthoDB" id="9808943at2"/>
<dbReference type="InterPro" id="IPR035959">
    <property type="entry name" value="RutC-like_sf"/>
</dbReference>
<evidence type="ECO:0000256" key="2">
    <source>
        <dbReference type="SAM" id="SignalP"/>
    </source>
</evidence>
<keyword evidence="4" id="KW-1185">Reference proteome</keyword>
<dbReference type="GO" id="GO:0005829">
    <property type="term" value="C:cytosol"/>
    <property type="evidence" value="ECO:0007669"/>
    <property type="project" value="TreeGrafter"/>
</dbReference>
<evidence type="ECO:0000313" key="3">
    <source>
        <dbReference type="EMBL" id="SHM75447.1"/>
    </source>
</evidence>
<name>A0A1M7LC49_9BURK</name>
<dbReference type="SUPFAM" id="SSF55298">
    <property type="entry name" value="YjgF-like"/>
    <property type="match status" value="1"/>
</dbReference>
<dbReference type="STRING" id="551987.SAMN05192549_102415"/>
<keyword evidence="2" id="KW-0732">Signal</keyword>
<dbReference type="Proteomes" id="UP000184339">
    <property type="component" value="Unassembled WGS sequence"/>
</dbReference>
<dbReference type="FunFam" id="3.30.1330.40:FF:000001">
    <property type="entry name" value="L-PSP family endoribonuclease"/>
    <property type="match status" value="1"/>
</dbReference>
<protein>
    <submittedName>
        <fullName evidence="3">Reactive intermediate/imine deaminase</fullName>
    </submittedName>
</protein>
<dbReference type="Pfam" id="PF01042">
    <property type="entry name" value="Ribonuc_L-PSP"/>
    <property type="match status" value="1"/>
</dbReference>
<gene>
    <name evidence="3" type="ORF">SAMN05192549_102415</name>
</gene>